<dbReference type="InterPro" id="IPR003615">
    <property type="entry name" value="HNH_nuc"/>
</dbReference>
<dbReference type="RefSeq" id="WP_138389857.1">
    <property type="nucleotide sequence ID" value="NZ_CP054023.1"/>
</dbReference>
<evidence type="ECO:0000313" key="2">
    <source>
        <dbReference type="EMBL" id="QKK20804.1"/>
    </source>
</evidence>
<evidence type="ECO:0000259" key="1">
    <source>
        <dbReference type="Pfam" id="PF01844"/>
    </source>
</evidence>
<feature type="domain" description="HNH" evidence="1">
    <location>
        <begin position="248"/>
        <end position="301"/>
    </location>
</feature>
<gene>
    <name evidence="2" type="ORF">FFM53_030715</name>
</gene>
<keyword evidence="2" id="KW-0255">Endonuclease</keyword>
<geneLocation type="plasmid" evidence="2 3">
    <name>pPR12A202</name>
</geneLocation>
<keyword evidence="2" id="KW-0614">Plasmid</keyword>
<dbReference type="InterPro" id="IPR002711">
    <property type="entry name" value="HNH"/>
</dbReference>
<proteinExistence type="predicted"/>
<organism evidence="2 3">
    <name type="scientific">Rhizobium indicum</name>
    <dbReference type="NCBI Taxonomy" id="2583231"/>
    <lineage>
        <taxon>Bacteria</taxon>
        <taxon>Pseudomonadati</taxon>
        <taxon>Pseudomonadota</taxon>
        <taxon>Alphaproteobacteria</taxon>
        <taxon>Hyphomicrobiales</taxon>
        <taxon>Rhizobiaceae</taxon>
        <taxon>Rhizobium/Agrobacterium group</taxon>
        <taxon>Rhizobium</taxon>
    </lineage>
</organism>
<reference evidence="2 3" key="1">
    <citation type="submission" date="2020-05" db="EMBL/GenBank/DDBJ databases">
        <title>Genome sequences of pea root nodulating Rhizobium spp.</title>
        <authorList>
            <person name="Rahi P."/>
        </authorList>
    </citation>
    <scope>NUCLEOTIDE SEQUENCE [LARGE SCALE GENOMIC DNA]</scope>
    <source>
        <strain evidence="3">JKLM 12A2</strain>
        <plasmid evidence="2 3">pPR12A202</plasmid>
    </source>
</reference>
<dbReference type="Pfam" id="PF01844">
    <property type="entry name" value="HNH"/>
    <property type="match status" value="1"/>
</dbReference>
<sequence length="323" mass="36714">MRYLFQRIVHNDGLWQHPSGGRLNSIFDKGYVADQGFAHEDWNFAHDVSANEDAYGYCYYVPADPLGKFCIAFATYEGKGIWSLAGLYEKAVYDPEGASFDTEVLRKRAEQIVNLQRAGHIAGEYHKLSPSMVFDKLKEAQSDYRWRLHPQDIKPLAFSITIPSALLPTVGWHFSRPTEISANEYGAICRYARANSGNTVSTDYQDGGETEFPEGGKMQRQHYQLERNPAVVRIAKKAFHNRHGRFFCQVCNFDFHKAYGAIGANFIEAHHSVPVCEMRPGDKTKPGDMMMLCSNCHRMVHRIRPWQNSVSKLKALLAEVKEA</sequence>
<keyword evidence="2" id="KW-0378">Hydrolase</keyword>
<name>A0ABX6PQ34_9HYPH</name>
<dbReference type="EMBL" id="CP054023">
    <property type="protein sequence ID" value="QKK20804.1"/>
    <property type="molecule type" value="Genomic_DNA"/>
</dbReference>
<keyword evidence="2" id="KW-0540">Nuclease</keyword>
<protein>
    <submittedName>
        <fullName evidence="2">HNH endonuclease</fullName>
    </submittedName>
</protein>
<dbReference type="GO" id="GO:0004519">
    <property type="term" value="F:endonuclease activity"/>
    <property type="evidence" value="ECO:0007669"/>
    <property type="project" value="UniProtKB-KW"/>
</dbReference>
<dbReference type="Proteomes" id="UP000305673">
    <property type="component" value="Plasmid pPR12A202"/>
</dbReference>
<evidence type="ECO:0000313" key="3">
    <source>
        <dbReference type="Proteomes" id="UP000305673"/>
    </source>
</evidence>
<dbReference type="CDD" id="cd00085">
    <property type="entry name" value="HNHc"/>
    <property type="match status" value="1"/>
</dbReference>
<keyword evidence="3" id="KW-1185">Reference proteome</keyword>
<accession>A0ABX6PQ34</accession>